<keyword evidence="4" id="KW-1185">Reference proteome</keyword>
<dbReference type="SUPFAM" id="SSF52172">
    <property type="entry name" value="CheY-like"/>
    <property type="match status" value="1"/>
</dbReference>
<evidence type="ECO:0000313" key="4">
    <source>
        <dbReference type="Proteomes" id="UP001243420"/>
    </source>
</evidence>
<evidence type="ECO:0000259" key="2">
    <source>
        <dbReference type="PROSITE" id="PS50110"/>
    </source>
</evidence>
<protein>
    <submittedName>
        <fullName evidence="3">Response regulator</fullName>
    </submittedName>
</protein>
<dbReference type="PROSITE" id="PS50110">
    <property type="entry name" value="RESPONSE_REGULATORY"/>
    <property type="match status" value="1"/>
</dbReference>
<reference evidence="3 4" key="1">
    <citation type="submission" date="2023-04" db="EMBL/GenBank/DDBJ databases">
        <title>Jannaschia ovalis sp. nov., a marine bacterium isolated from sea tidal flat.</title>
        <authorList>
            <person name="Kwon D.Y."/>
            <person name="Kim J.-J."/>
        </authorList>
    </citation>
    <scope>NUCLEOTIDE SEQUENCE [LARGE SCALE GENOMIC DNA]</scope>
    <source>
        <strain evidence="3 4">GRR-S6-38</strain>
    </source>
</reference>
<dbReference type="EMBL" id="CP122537">
    <property type="protein sequence ID" value="WGH77755.1"/>
    <property type="molecule type" value="Genomic_DNA"/>
</dbReference>
<evidence type="ECO:0000256" key="1">
    <source>
        <dbReference type="PROSITE-ProRule" id="PRU00169"/>
    </source>
</evidence>
<dbReference type="SMART" id="SM00448">
    <property type="entry name" value="REC"/>
    <property type="match status" value="1"/>
</dbReference>
<gene>
    <name evidence="3" type="ORF">P8627_12025</name>
</gene>
<dbReference type="Proteomes" id="UP001243420">
    <property type="component" value="Chromosome"/>
</dbReference>
<keyword evidence="1" id="KW-0597">Phosphoprotein</keyword>
<name>A0ABY8L8R8_9RHOB</name>
<dbReference type="InterPro" id="IPR011006">
    <property type="entry name" value="CheY-like_superfamily"/>
</dbReference>
<feature type="domain" description="Response regulatory" evidence="2">
    <location>
        <begin position="6"/>
        <end position="116"/>
    </location>
</feature>
<sequence>MLNDLNILIVEDEALLAMEVSMTLEDHGADIVGPYSSVSSALADCDAADAAVLDVDLCGEPVFPLADRLKEQGVPFIFHTGRADLDTLRRRYGEEVKVLPKPADVDSFGPMLARMVRRKGQPAT</sequence>
<dbReference type="Gene3D" id="3.40.50.2300">
    <property type="match status" value="1"/>
</dbReference>
<dbReference type="RefSeq" id="WP_279964356.1">
    <property type="nucleotide sequence ID" value="NZ_CP122537.1"/>
</dbReference>
<evidence type="ECO:0000313" key="3">
    <source>
        <dbReference type="EMBL" id="WGH77755.1"/>
    </source>
</evidence>
<proteinExistence type="predicted"/>
<dbReference type="InterPro" id="IPR001789">
    <property type="entry name" value="Sig_transdc_resp-reg_receiver"/>
</dbReference>
<feature type="modified residue" description="4-aspartylphosphate" evidence="1">
    <location>
        <position position="54"/>
    </location>
</feature>
<accession>A0ABY8L8R8</accession>
<organism evidence="3 4">
    <name type="scientific">Jannaschia ovalis</name>
    <dbReference type="NCBI Taxonomy" id="3038773"/>
    <lineage>
        <taxon>Bacteria</taxon>
        <taxon>Pseudomonadati</taxon>
        <taxon>Pseudomonadota</taxon>
        <taxon>Alphaproteobacteria</taxon>
        <taxon>Rhodobacterales</taxon>
        <taxon>Roseobacteraceae</taxon>
        <taxon>Jannaschia</taxon>
    </lineage>
</organism>